<sequence>MDYRFSWTFLSATLLFVSCGTGVNQQPQANGYRDLKGYFKQELVDISQQKPALYKTVTLNNQRDSVTINTPDSAQLQNLLQPFLEVDLNKPSLRDAYDTIVLPDQFTGKRSLLYKARNKATLPQEVILNVDSSQHIENVQMNKHVQNLVYEYQQHLEYQHNKHIRITTWQKIAFLPSKELDVKILLRAHN</sequence>
<accession>A0A6N8JEE9</accession>
<protein>
    <submittedName>
        <fullName evidence="1">Uncharacterized protein</fullName>
    </submittedName>
</protein>
<reference evidence="1 2" key="1">
    <citation type="submission" date="2019-12" db="EMBL/GenBank/DDBJ databases">
        <title>The draft genomic sequence of strain Chitinophaga oryziterrae JCM 16595.</title>
        <authorList>
            <person name="Zhang X."/>
        </authorList>
    </citation>
    <scope>NUCLEOTIDE SEQUENCE [LARGE SCALE GENOMIC DNA]</scope>
    <source>
        <strain evidence="1 2">JCM 16595</strain>
    </source>
</reference>
<dbReference type="EMBL" id="WRXO01000005">
    <property type="protein sequence ID" value="MVT42669.1"/>
    <property type="molecule type" value="Genomic_DNA"/>
</dbReference>
<dbReference type="Proteomes" id="UP000468388">
    <property type="component" value="Unassembled WGS sequence"/>
</dbReference>
<evidence type="ECO:0000313" key="1">
    <source>
        <dbReference type="EMBL" id="MVT42669.1"/>
    </source>
</evidence>
<keyword evidence="2" id="KW-1185">Reference proteome</keyword>
<dbReference type="AlphaFoldDB" id="A0A6N8JEE9"/>
<comment type="caution">
    <text evidence="1">The sequence shown here is derived from an EMBL/GenBank/DDBJ whole genome shotgun (WGS) entry which is preliminary data.</text>
</comment>
<name>A0A6N8JEE9_9BACT</name>
<evidence type="ECO:0000313" key="2">
    <source>
        <dbReference type="Proteomes" id="UP000468388"/>
    </source>
</evidence>
<dbReference type="PROSITE" id="PS51257">
    <property type="entry name" value="PROKAR_LIPOPROTEIN"/>
    <property type="match status" value="1"/>
</dbReference>
<gene>
    <name evidence="1" type="ORF">GO495_18900</name>
</gene>
<dbReference type="RefSeq" id="WP_157301282.1">
    <property type="nucleotide sequence ID" value="NZ_BAAAZB010000002.1"/>
</dbReference>
<organism evidence="1 2">
    <name type="scientific">Chitinophaga oryziterrae</name>
    <dbReference type="NCBI Taxonomy" id="1031224"/>
    <lineage>
        <taxon>Bacteria</taxon>
        <taxon>Pseudomonadati</taxon>
        <taxon>Bacteroidota</taxon>
        <taxon>Chitinophagia</taxon>
        <taxon>Chitinophagales</taxon>
        <taxon>Chitinophagaceae</taxon>
        <taxon>Chitinophaga</taxon>
    </lineage>
</organism>
<proteinExistence type="predicted"/>
<dbReference type="OrthoDB" id="794757at2"/>